<dbReference type="InterPro" id="IPR008545">
    <property type="entry name" value="Web"/>
</dbReference>
<evidence type="ECO:0000256" key="3">
    <source>
        <dbReference type="SAM" id="Coils"/>
    </source>
</evidence>
<evidence type="ECO:0000256" key="4">
    <source>
        <dbReference type="SAM" id="MobiDB-lite"/>
    </source>
</evidence>
<feature type="region of interest" description="Disordered" evidence="4">
    <location>
        <begin position="537"/>
        <end position="585"/>
    </location>
</feature>
<dbReference type="Proteomes" id="UP000326396">
    <property type="component" value="Linkage Group LG19"/>
</dbReference>
<name>A0A5N6NH16_9ASTR</name>
<gene>
    <name evidence="5" type="ORF">E3N88_20459</name>
</gene>
<comment type="similarity">
    <text evidence="1">Belongs to the WEB family.</text>
</comment>
<sequence>MMWKVAPSGLANSISASLTEARFLSIHYTIPEKPLLTSRRDDKPYGASKSVADSTKFQAEIELSDARKKVRDLALKIEESNSRTKSMQQKQHKTLKWHEEQEHEVYLKNEDYQYAQVMEEIKRIKHELIDLKFDMKRVLEGKKQAENTFKASSSKKSTLTSAIERIQKEIEEIDEEHVLVELARIEAVKEQEAIEAHRKKEAHRYQTQLEEVKKKVKEVDQHNELTQKLELTLYNMYLLEKELAQAKETIEGPDLLHTITEDLETAKIELANIKTEEFNFKTSIDVIKNELKLVIEERAHLEKEEEKQELTIQTLNSKILKGKAKLESVSTATEKANAIASNLSLTVEQLRAETETAKRERKLIREEIEKIQLEIPKTESEIELTEKRLEAAMEELKTTKASEFTALENLKNMIDSTIQSRELTSLSRSTIKITKFEYDYLTGKAGGAEEIADKKVAAAQAWVEAVKANENEILVKIKMAKQEIKESHVLGDDGEDASGLDTRGRRRTVDGELNRWGQNGDKVSASRRMSMYKIGDMTPGKRARSQRFSSSAARHTIKSASFSRRREKVPQSLAKLLNGNNDMGE</sequence>
<dbReference type="EMBL" id="SZYD01000011">
    <property type="protein sequence ID" value="KAD4888386.1"/>
    <property type="molecule type" value="Genomic_DNA"/>
</dbReference>
<dbReference type="GO" id="GO:0009903">
    <property type="term" value="P:chloroplast avoidance movement"/>
    <property type="evidence" value="ECO:0007669"/>
    <property type="project" value="TreeGrafter"/>
</dbReference>
<accession>A0A5N6NH16</accession>
<dbReference type="PANTHER" id="PTHR32054">
    <property type="entry name" value="HEAVY CHAIN, PUTATIVE, EXPRESSED-RELATED-RELATED"/>
    <property type="match status" value="1"/>
</dbReference>
<dbReference type="Pfam" id="PF05701">
    <property type="entry name" value="WEMBL"/>
    <property type="match status" value="1"/>
</dbReference>
<evidence type="ECO:0008006" key="7">
    <source>
        <dbReference type="Google" id="ProtNLM"/>
    </source>
</evidence>
<evidence type="ECO:0000313" key="5">
    <source>
        <dbReference type="EMBL" id="KAD4888386.1"/>
    </source>
</evidence>
<protein>
    <recommendedName>
        <fullName evidence="7">Protein PLASTID MOVEMENT IMPAIRED 2</fullName>
    </recommendedName>
</protein>
<comment type="caution">
    <text evidence="5">The sequence shown here is derived from an EMBL/GenBank/DDBJ whole genome shotgun (WGS) entry which is preliminary data.</text>
</comment>
<evidence type="ECO:0000256" key="1">
    <source>
        <dbReference type="ARBA" id="ARBA00005485"/>
    </source>
</evidence>
<organism evidence="5 6">
    <name type="scientific">Mikania micrantha</name>
    <name type="common">bitter vine</name>
    <dbReference type="NCBI Taxonomy" id="192012"/>
    <lineage>
        <taxon>Eukaryota</taxon>
        <taxon>Viridiplantae</taxon>
        <taxon>Streptophyta</taxon>
        <taxon>Embryophyta</taxon>
        <taxon>Tracheophyta</taxon>
        <taxon>Spermatophyta</taxon>
        <taxon>Magnoliopsida</taxon>
        <taxon>eudicotyledons</taxon>
        <taxon>Gunneridae</taxon>
        <taxon>Pentapetalae</taxon>
        <taxon>asterids</taxon>
        <taxon>campanulids</taxon>
        <taxon>Asterales</taxon>
        <taxon>Asteraceae</taxon>
        <taxon>Asteroideae</taxon>
        <taxon>Heliantheae alliance</taxon>
        <taxon>Eupatorieae</taxon>
        <taxon>Mikania</taxon>
    </lineage>
</organism>
<feature type="coiled-coil region" evidence="3">
    <location>
        <begin position="156"/>
        <end position="222"/>
    </location>
</feature>
<keyword evidence="2 3" id="KW-0175">Coiled coil</keyword>
<evidence type="ECO:0000256" key="2">
    <source>
        <dbReference type="ARBA" id="ARBA00023054"/>
    </source>
</evidence>
<dbReference type="GO" id="GO:0005829">
    <property type="term" value="C:cytosol"/>
    <property type="evidence" value="ECO:0007669"/>
    <property type="project" value="TreeGrafter"/>
</dbReference>
<feature type="coiled-coil region" evidence="3">
    <location>
        <begin position="256"/>
        <end position="402"/>
    </location>
</feature>
<evidence type="ECO:0000313" key="6">
    <source>
        <dbReference type="Proteomes" id="UP000326396"/>
    </source>
</evidence>
<dbReference type="OrthoDB" id="685331at2759"/>
<dbReference type="PANTHER" id="PTHR32054:SF90">
    <property type="entry name" value="WEB FAMILY PROTEIN"/>
    <property type="match status" value="1"/>
</dbReference>
<reference evidence="5 6" key="1">
    <citation type="submission" date="2019-05" db="EMBL/GenBank/DDBJ databases">
        <title>Mikania micrantha, genome provides insights into the molecular mechanism of rapid growth.</title>
        <authorList>
            <person name="Liu B."/>
        </authorList>
    </citation>
    <scope>NUCLEOTIDE SEQUENCE [LARGE SCALE GENOMIC DNA]</scope>
    <source>
        <strain evidence="5">NLD-2019</strain>
        <tissue evidence="5">Leaf</tissue>
    </source>
</reference>
<keyword evidence="6" id="KW-1185">Reference proteome</keyword>
<dbReference type="AlphaFoldDB" id="A0A5N6NH16"/>
<dbReference type="GO" id="GO:0009904">
    <property type="term" value="P:chloroplast accumulation movement"/>
    <property type="evidence" value="ECO:0007669"/>
    <property type="project" value="TreeGrafter"/>
</dbReference>
<proteinExistence type="inferred from homology"/>